<feature type="domain" description="Peptidase M13 C-terminal" evidence="1">
    <location>
        <begin position="43"/>
        <end position="118"/>
    </location>
</feature>
<dbReference type="InterPro" id="IPR024079">
    <property type="entry name" value="MetalloPept_cat_dom_sf"/>
</dbReference>
<keyword evidence="3" id="KW-1185">Reference proteome</keyword>
<evidence type="ECO:0000313" key="3">
    <source>
        <dbReference type="Proteomes" id="UP000821837"/>
    </source>
</evidence>
<accession>A0A9D4PN14</accession>
<proteinExistence type="predicted"/>
<name>A0A9D4PN14_RHISA</name>
<dbReference type="SUPFAM" id="SSF55486">
    <property type="entry name" value="Metalloproteases ('zincins'), catalytic domain"/>
    <property type="match status" value="1"/>
</dbReference>
<gene>
    <name evidence="2" type="ORF">HPB52_016811</name>
</gene>
<reference evidence="2" key="1">
    <citation type="journal article" date="2020" name="Cell">
        <title>Large-Scale Comparative Analyses of Tick Genomes Elucidate Their Genetic Diversity and Vector Capacities.</title>
        <authorList>
            <consortium name="Tick Genome and Microbiome Consortium (TIGMIC)"/>
            <person name="Jia N."/>
            <person name="Wang J."/>
            <person name="Shi W."/>
            <person name="Du L."/>
            <person name="Sun Y."/>
            <person name="Zhan W."/>
            <person name="Jiang J.F."/>
            <person name="Wang Q."/>
            <person name="Zhang B."/>
            <person name="Ji P."/>
            <person name="Bell-Sakyi L."/>
            <person name="Cui X.M."/>
            <person name="Yuan T.T."/>
            <person name="Jiang B.G."/>
            <person name="Yang W.F."/>
            <person name="Lam T.T."/>
            <person name="Chang Q.C."/>
            <person name="Ding S.J."/>
            <person name="Wang X.J."/>
            <person name="Zhu J.G."/>
            <person name="Ruan X.D."/>
            <person name="Zhao L."/>
            <person name="Wei J.T."/>
            <person name="Ye R.Z."/>
            <person name="Que T.C."/>
            <person name="Du C.H."/>
            <person name="Zhou Y.H."/>
            <person name="Cheng J.X."/>
            <person name="Dai P.F."/>
            <person name="Guo W.B."/>
            <person name="Han X.H."/>
            <person name="Huang E.J."/>
            <person name="Li L.F."/>
            <person name="Wei W."/>
            <person name="Gao Y.C."/>
            <person name="Liu J.Z."/>
            <person name="Shao H.Z."/>
            <person name="Wang X."/>
            <person name="Wang C.C."/>
            <person name="Yang T.C."/>
            <person name="Huo Q.B."/>
            <person name="Li W."/>
            <person name="Chen H.Y."/>
            <person name="Chen S.E."/>
            <person name="Zhou L.G."/>
            <person name="Ni X.B."/>
            <person name="Tian J.H."/>
            <person name="Sheng Y."/>
            <person name="Liu T."/>
            <person name="Pan Y.S."/>
            <person name="Xia L.Y."/>
            <person name="Li J."/>
            <person name="Zhao F."/>
            <person name="Cao W.C."/>
        </authorList>
    </citation>
    <scope>NUCLEOTIDE SEQUENCE</scope>
    <source>
        <strain evidence="2">Rsan-2018</strain>
    </source>
</reference>
<dbReference type="InterPro" id="IPR018497">
    <property type="entry name" value="Peptidase_M13_C"/>
</dbReference>
<dbReference type="EMBL" id="JABSTV010001252">
    <property type="protein sequence ID" value="KAH7947916.1"/>
    <property type="molecule type" value="Genomic_DNA"/>
</dbReference>
<organism evidence="2 3">
    <name type="scientific">Rhipicephalus sanguineus</name>
    <name type="common">Brown dog tick</name>
    <name type="synonym">Ixodes sanguineus</name>
    <dbReference type="NCBI Taxonomy" id="34632"/>
    <lineage>
        <taxon>Eukaryota</taxon>
        <taxon>Metazoa</taxon>
        <taxon>Ecdysozoa</taxon>
        <taxon>Arthropoda</taxon>
        <taxon>Chelicerata</taxon>
        <taxon>Arachnida</taxon>
        <taxon>Acari</taxon>
        <taxon>Parasitiformes</taxon>
        <taxon>Ixodida</taxon>
        <taxon>Ixodoidea</taxon>
        <taxon>Ixodidae</taxon>
        <taxon>Rhipicephalinae</taxon>
        <taxon>Rhipicephalus</taxon>
        <taxon>Rhipicephalus</taxon>
    </lineage>
</organism>
<dbReference type="Pfam" id="PF01431">
    <property type="entry name" value="Peptidase_M13"/>
    <property type="match status" value="1"/>
</dbReference>
<dbReference type="Gene3D" id="3.40.390.10">
    <property type="entry name" value="Collagenase (Catalytic Domain)"/>
    <property type="match status" value="1"/>
</dbReference>
<protein>
    <recommendedName>
        <fullName evidence="1">Peptidase M13 C-terminal domain-containing protein</fullName>
    </recommendedName>
</protein>
<dbReference type="PROSITE" id="PS51885">
    <property type="entry name" value="NEPRILYSIN"/>
    <property type="match status" value="1"/>
</dbReference>
<sequence length="192" mass="21725">MNGSGFFTGWLQASLIYQKLNDNERFRDVYKKRRTLLYEPYSYSYLQNYVSAATVALEPPMFYEGAPLMMKYGGAGIHVARQIAKSFDPRGANVDDHGETVSWWGKQHSGEYSNRVTCSLGEGAPATMTVFPTIPAIEASFSAYKVVLSKLQDPPWLWDDVDDPRLANYEEFQYELCMFHPCKAPVPGDILP</sequence>
<dbReference type="AlphaFoldDB" id="A0A9D4PN14"/>
<comment type="caution">
    <text evidence="2">The sequence shown here is derived from an EMBL/GenBank/DDBJ whole genome shotgun (WGS) entry which is preliminary data.</text>
</comment>
<dbReference type="GO" id="GO:0004222">
    <property type="term" value="F:metalloendopeptidase activity"/>
    <property type="evidence" value="ECO:0007669"/>
    <property type="project" value="InterPro"/>
</dbReference>
<evidence type="ECO:0000259" key="1">
    <source>
        <dbReference type="Pfam" id="PF01431"/>
    </source>
</evidence>
<evidence type="ECO:0000313" key="2">
    <source>
        <dbReference type="EMBL" id="KAH7947916.1"/>
    </source>
</evidence>
<reference evidence="2" key="2">
    <citation type="submission" date="2021-09" db="EMBL/GenBank/DDBJ databases">
        <authorList>
            <person name="Jia N."/>
            <person name="Wang J."/>
            <person name="Shi W."/>
            <person name="Du L."/>
            <person name="Sun Y."/>
            <person name="Zhan W."/>
            <person name="Jiang J."/>
            <person name="Wang Q."/>
            <person name="Zhang B."/>
            <person name="Ji P."/>
            <person name="Sakyi L.B."/>
            <person name="Cui X."/>
            <person name="Yuan T."/>
            <person name="Jiang B."/>
            <person name="Yang W."/>
            <person name="Lam T.T.-Y."/>
            <person name="Chang Q."/>
            <person name="Ding S."/>
            <person name="Wang X."/>
            <person name="Zhu J."/>
            <person name="Ruan X."/>
            <person name="Zhao L."/>
            <person name="Wei J."/>
            <person name="Que T."/>
            <person name="Du C."/>
            <person name="Cheng J."/>
            <person name="Dai P."/>
            <person name="Han X."/>
            <person name="Huang E."/>
            <person name="Gao Y."/>
            <person name="Liu J."/>
            <person name="Shao H."/>
            <person name="Ye R."/>
            <person name="Li L."/>
            <person name="Wei W."/>
            <person name="Wang X."/>
            <person name="Wang C."/>
            <person name="Huo Q."/>
            <person name="Li W."/>
            <person name="Guo W."/>
            <person name="Chen H."/>
            <person name="Chen S."/>
            <person name="Zhou L."/>
            <person name="Zhou L."/>
            <person name="Ni X."/>
            <person name="Tian J."/>
            <person name="Zhou Y."/>
            <person name="Sheng Y."/>
            <person name="Liu T."/>
            <person name="Pan Y."/>
            <person name="Xia L."/>
            <person name="Li J."/>
            <person name="Zhao F."/>
            <person name="Cao W."/>
        </authorList>
    </citation>
    <scope>NUCLEOTIDE SEQUENCE</scope>
    <source>
        <strain evidence="2">Rsan-2018</strain>
        <tissue evidence="2">Larvae</tissue>
    </source>
</reference>
<dbReference type="GO" id="GO:0006508">
    <property type="term" value="P:proteolysis"/>
    <property type="evidence" value="ECO:0007669"/>
    <property type="project" value="InterPro"/>
</dbReference>
<dbReference type="Proteomes" id="UP000821837">
    <property type="component" value="Chromosome 6"/>
</dbReference>
<dbReference type="InterPro" id="IPR000718">
    <property type="entry name" value="Peptidase_M13"/>
</dbReference>